<organism evidence="2 3">
    <name type="scientific">Rhizobium fredii</name>
    <name type="common">Sinorhizobium fredii</name>
    <dbReference type="NCBI Taxonomy" id="380"/>
    <lineage>
        <taxon>Bacteria</taxon>
        <taxon>Pseudomonadati</taxon>
        <taxon>Pseudomonadota</taxon>
        <taxon>Alphaproteobacteria</taxon>
        <taxon>Hyphomicrobiales</taxon>
        <taxon>Rhizobiaceae</taxon>
        <taxon>Sinorhizobium/Ensifer group</taxon>
        <taxon>Sinorhizobium</taxon>
    </lineage>
</organism>
<evidence type="ECO:0000313" key="3">
    <source>
        <dbReference type="Proteomes" id="UP000466694"/>
    </source>
</evidence>
<sequence length="184" mass="20719">MHRGILLPLRRHNGQSLKPRQGPRPHRDGHDLTRPGKSYWYQRSAEAQNRVFERTAREQDGDLAGPVRIDVPEPLGQQVLLPGLADLLENHPNIRIEMHSSVHPRRPIGEEADIAPAPEPDLNGQLPGLRLRTITTAQSSYACEPYRTVRFLRALRWMAADATSVLGSRRASVALNRNEPSTRN</sequence>
<dbReference type="Gene3D" id="3.40.190.10">
    <property type="entry name" value="Periplasmic binding protein-like II"/>
    <property type="match status" value="1"/>
</dbReference>
<feature type="compositionally biased region" description="Basic and acidic residues" evidence="1">
    <location>
        <begin position="25"/>
        <end position="34"/>
    </location>
</feature>
<accession>A0A844AHU9</accession>
<proteinExistence type="predicted"/>
<protein>
    <recommendedName>
        <fullName evidence="4">LysR substrate-binding domain-containing protein</fullName>
    </recommendedName>
</protein>
<evidence type="ECO:0008006" key="4">
    <source>
        <dbReference type="Google" id="ProtNLM"/>
    </source>
</evidence>
<dbReference type="EMBL" id="WISZ01000189">
    <property type="protein sequence ID" value="MQX11682.1"/>
    <property type="molecule type" value="Genomic_DNA"/>
</dbReference>
<gene>
    <name evidence="2" type="ORF">GHK48_26355</name>
</gene>
<name>A0A844AHU9_RHIFR</name>
<reference evidence="2 3" key="1">
    <citation type="journal article" date="2013" name="Genome Biol.">
        <title>Comparative genomics of the core and accessory genomes of 48 Sinorhizobium strains comprising five genospecies.</title>
        <authorList>
            <person name="Sugawara M."/>
            <person name="Epstein B."/>
            <person name="Badgley B.D."/>
            <person name="Unno T."/>
            <person name="Xu L."/>
            <person name="Reese J."/>
            <person name="Gyaneshwar P."/>
            <person name="Denny R."/>
            <person name="Mudge J."/>
            <person name="Bharti A.K."/>
            <person name="Farmer A.D."/>
            <person name="May G.D."/>
            <person name="Woodward J.E."/>
            <person name="Medigue C."/>
            <person name="Vallenet D."/>
            <person name="Lajus A."/>
            <person name="Rouy Z."/>
            <person name="Martinez-Vaz B."/>
            <person name="Tiffin P."/>
            <person name="Young N.D."/>
            <person name="Sadowsky M.J."/>
        </authorList>
    </citation>
    <scope>NUCLEOTIDE SEQUENCE [LARGE SCALE GENOMIC DNA]</scope>
    <source>
        <strain evidence="2 3">USDA205</strain>
    </source>
</reference>
<evidence type="ECO:0000313" key="2">
    <source>
        <dbReference type="EMBL" id="MQX11682.1"/>
    </source>
</evidence>
<dbReference type="Proteomes" id="UP000466694">
    <property type="component" value="Unassembled WGS sequence"/>
</dbReference>
<evidence type="ECO:0000256" key="1">
    <source>
        <dbReference type="SAM" id="MobiDB-lite"/>
    </source>
</evidence>
<dbReference type="AlphaFoldDB" id="A0A844AHU9"/>
<comment type="caution">
    <text evidence="2">The sequence shown here is derived from an EMBL/GenBank/DDBJ whole genome shotgun (WGS) entry which is preliminary data.</text>
</comment>
<feature type="compositionally biased region" description="Basic residues" evidence="1">
    <location>
        <begin position="1"/>
        <end position="13"/>
    </location>
</feature>
<dbReference type="SUPFAM" id="SSF53850">
    <property type="entry name" value="Periplasmic binding protein-like II"/>
    <property type="match status" value="1"/>
</dbReference>
<feature type="region of interest" description="Disordered" evidence="1">
    <location>
        <begin position="1"/>
        <end position="38"/>
    </location>
</feature>